<evidence type="ECO:0000256" key="3">
    <source>
        <dbReference type="ARBA" id="ARBA00023212"/>
    </source>
</evidence>
<dbReference type="GO" id="GO:0005856">
    <property type="term" value="C:cytoskeleton"/>
    <property type="evidence" value="ECO:0007669"/>
    <property type="project" value="UniProtKB-SubCell"/>
</dbReference>
<evidence type="ECO:0000256" key="4">
    <source>
        <dbReference type="SAM" id="MobiDB-lite"/>
    </source>
</evidence>
<dbReference type="PROSITE" id="PS51450">
    <property type="entry name" value="LRR"/>
    <property type="match status" value="1"/>
</dbReference>
<evidence type="ECO:0000256" key="1">
    <source>
        <dbReference type="ARBA" id="ARBA00004245"/>
    </source>
</evidence>
<name>A0A507FJ55_9FUNG</name>
<comment type="caution">
    <text evidence="5">The sequence shown here is derived from an EMBL/GenBank/DDBJ whole genome shotgun (WGS) entry which is preliminary data.</text>
</comment>
<organism evidence="5 6">
    <name type="scientific">Chytriomyces confervae</name>
    <dbReference type="NCBI Taxonomy" id="246404"/>
    <lineage>
        <taxon>Eukaryota</taxon>
        <taxon>Fungi</taxon>
        <taxon>Fungi incertae sedis</taxon>
        <taxon>Chytridiomycota</taxon>
        <taxon>Chytridiomycota incertae sedis</taxon>
        <taxon>Chytridiomycetes</taxon>
        <taxon>Chytridiales</taxon>
        <taxon>Chytriomycetaceae</taxon>
        <taxon>Chytriomyces</taxon>
    </lineage>
</organism>
<reference evidence="5 6" key="1">
    <citation type="journal article" date="2019" name="Sci. Rep.">
        <title>Comparative genomics of chytrid fungi reveal insights into the obligate biotrophic and pathogenic lifestyle of Synchytrium endobioticum.</title>
        <authorList>
            <person name="van de Vossenberg B.T.L.H."/>
            <person name="Warris S."/>
            <person name="Nguyen H.D.T."/>
            <person name="van Gent-Pelzer M.P.E."/>
            <person name="Joly D.L."/>
            <person name="van de Geest H.C."/>
            <person name="Bonants P.J.M."/>
            <person name="Smith D.S."/>
            <person name="Levesque C.A."/>
            <person name="van der Lee T.A.J."/>
        </authorList>
    </citation>
    <scope>NUCLEOTIDE SEQUENCE [LARGE SCALE GENOMIC DNA]</scope>
    <source>
        <strain evidence="5 6">CBS 675.73</strain>
    </source>
</reference>
<dbReference type="STRING" id="246404.A0A507FJ55"/>
<dbReference type="Proteomes" id="UP000320333">
    <property type="component" value="Unassembled WGS sequence"/>
</dbReference>
<dbReference type="Pfam" id="PF13516">
    <property type="entry name" value="LRR_6"/>
    <property type="match status" value="3"/>
</dbReference>
<dbReference type="InterPro" id="IPR052410">
    <property type="entry name" value="DRC5"/>
</dbReference>
<dbReference type="InterPro" id="IPR001611">
    <property type="entry name" value="Leu-rich_rpt"/>
</dbReference>
<dbReference type="SMART" id="SM00368">
    <property type="entry name" value="LRR_RI"/>
    <property type="match status" value="4"/>
</dbReference>
<evidence type="ECO:0000256" key="2">
    <source>
        <dbReference type="ARBA" id="ARBA00022490"/>
    </source>
</evidence>
<protein>
    <submittedName>
        <fullName evidence="5">Uncharacterized protein</fullName>
    </submittedName>
</protein>
<dbReference type="InterPro" id="IPR032675">
    <property type="entry name" value="LRR_dom_sf"/>
</dbReference>
<dbReference type="AlphaFoldDB" id="A0A507FJ55"/>
<accession>A0A507FJ55</accession>
<feature type="compositionally biased region" description="Basic and acidic residues" evidence="4">
    <location>
        <begin position="230"/>
        <end position="239"/>
    </location>
</feature>
<proteinExistence type="predicted"/>
<feature type="region of interest" description="Disordered" evidence="4">
    <location>
        <begin position="214"/>
        <end position="245"/>
    </location>
</feature>
<evidence type="ECO:0000313" key="6">
    <source>
        <dbReference type="Proteomes" id="UP000320333"/>
    </source>
</evidence>
<dbReference type="SUPFAM" id="SSF52047">
    <property type="entry name" value="RNI-like"/>
    <property type="match status" value="1"/>
</dbReference>
<keyword evidence="2" id="KW-0963">Cytoplasm</keyword>
<feature type="compositionally biased region" description="Polar residues" evidence="4">
    <location>
        <begin position="214"/>
        <end position="223"/>
    </location>
</feature>
<keyword evidence="3" id="KW-0206">Cytoskeleton</keyword>
<dbReference type="Gene3D" id="3.80.10.10">
    <property type="entry name" value="Ribonuclease Inhibitor"/>
    <property type="match status" value="3"/>
</dbReference>
<keyword evidence="6" id="KW-1185">Reference proteome</keyword>
<comment type="subcellular location">
    <subcellularLocation>
        <location evidence="1">Cytoplasm</location>
        <location evidence="1">Cytoskeleton</location>
    </subcellularLocation>
</comment>
<sequence>MAEQPAPMFNGPAGGDNDTLAGLSAKERRMAQRRCIAEDKEWNLALVEKLSELCLRVVVANFEKSPKLNGIPSKHRERVLSSISINLPLTIAAPLIPDESYWKRRAAAHFKNCDPSLSNNTRAVGNGVGGFGGGLMGVTPLVSLDKAALAMKTPKLGSPEYSVGSLEDIWMGFGNPPTTETAIASAADAVDAMKPDSASGGGLDVPGLGFAVSSNSRRTSTVGMGTPEKPTSKGSDKSSKYTPMPASTSGKWKSIFFEHHIQNLVESFCPKKIGLEQLQELQKELRLAAPFLTRLDLRQLKPTEPMEGEVVKATDPPPDHLDIGLVLGELVYLKYMKLYYGVRDCGMNFSWKLFGMTLTDCGFLATALKCTMNLETLVIQASNIDNDRARLISSALLENKTVQKLDLSHNKIGCAGARGLAKVLASSNCLLTHLDISNNHIKQVGAHSLGKALQVNSSLIHLNLRMNRLGDDGGADFCSCLTKVVSLSTATKPPATGMDGNLSKGAAHHVASVLCSLDMASNGLGMDTVQALCVLLKKGGRNLRYLDFSCNKLGEVNPKSNMNGPGFKMNGAGRTQPAGKNDNEVAGKLLFEAVSQNKYITHFDLRVTDLSMEHLIAIKGIIAENSQQ</sequence>
<dbReference type="PANTHER" id="PTHR24107">
    <property type="entry name" value="YNEIN REGULATORY COMPLEX SUBUNIT 5"/>
    <property type="match status" value="1"/>
</dbReference>
<dbReference type="OrthoDB" id="120976at2759"/>
<gene>
    <name evidence="5" type="ORF">CcCBS67573_g02265</name>
</gene>
<dbReference type="PANTHER" id="PTHR24107:SF2">
    <property type="entry name" value="NLR FAMILY CARD DOMAIN CONTAINING 3"/>
    <property type="match status" value="1"/>
</dbReference>
<dbReference type="EMBL" id="QEAP01000046">
    <property type="protein sequence ID" value="TPX76471.1"/>
    <property type="molecule type" value="Genomic_DNA"/>
</dbReference>
<evidence type="ECO:0000313" key="5">
    <source>
        <dbReference type="EMBL" id="TPX76471.1"/>
    </source>
</evidence>